<evidence type="ECO:0000313" key="2">
    <source>
        <dbReference type="Proteomes" id="UP000028521"/>
    </source>
</evidence>
<gene>
    <name evidence="1" type="ORF">IA57_07045</name>
</gene>
<dbReference type="AlphaFoldDB" id="A0A084TLJ2"/>
<sequence>MKSLTITLIAIIFCVALTGLNSKKDISIDLINQEEVQSHDFTHDLAVSKHIRKTKVPTQG</sequence>
<dbReference type="STRING" id="1197477.IA57_07045"/>
<reference evidence="2" key="2">
    <citation type="submission" date="2014-07" db="EMBL/GenBank/DDBJ databases">
        <title>Genome sequence of Mangrovimonas yunxiaonensis.</title>
        <authorList>
            <person name="Li Y."/>
            <person name="Zheng T."/>
        </authorList>
    </citation>
    <scope>NUCLEOTIDE SEQUENCE [LARGE SCALE GENOMIC DNA]</scope>
    <source>
        <strain evidence="2">LY01</strain>
    </source>
</reference>
<dbReference type="Proteomes" id="UP000028521">
    <property type="component" value="Unassembled WGS sequence"/>
</dbReference>
<reference evidence="1 2" key="1">
    <citation type="journal article" date="2014" name="Genome Announc.">
        <title>Draft Genome Sequence of the Algicidal Bacterium Mangrovimonas yunxiaonensis Strain LY01.</title>
        <authorList>
            <person name="Li Y."/>
            <person name="Zhu H."/>
            <person name="Li C."/>
            <person name="Zhang H."/>
            <person name="Chen Z."/>
            <person name="Zheng W."/>
            <person name="Xu H."/>
            <person name="Zheng T."/>
        </authorList>
    </citation>
    <scope>NUCLEOTIDE SEQUENCE [LARGE SCALE GENOMIC DNA]</scope>
    <source>
        <strain evidence="1 2">LY01</strain>
    </source>
</reference>
<protein>
    <submittedName>
        <fullName evidence="1">Uncharacterized protein</fullName>
    </submittedName>
</protein>
<keyword evidence="2" id="KW-1185">Reference proteome</keyword>
<dbReference type="OrthoDB" id="1454005at2"/>
<dbReference type="RefSeq" id="WP_036120999.1">
    <property type="nucleotide sequence ID" value="NZ_BMET01000001.1"/>
</dbReference>
<comment type="caution">
    <text evidence="1">The sequence shown here is derived from an EMBL/GenBank/DDBJ whole genome shotgun (WGS) entry which is preliminary data.</text>
</comment>
<name>A0A084TLJ2_9FLAO</name>
<organism evidence="1 2">
    <name type="scientific">Mangrovimonas yunxiaonensis</name>
    <dbReference type="NCBI Taxonomy" id="1197477"/>
    <lineage>
        <taxon>Bacteria</taxon>
        <taxon>Pseudomonadati</taxon>
        <taxon>Bacteroidota</taxon>
        <taxon>Flavobacteriia</taxon>
        <taxon>Flavobacteriales</taxon>
        <taxon>Flavobacteriaceae</taxon>
        <taxon>Mangrovimonas</taxon>
    </lineage>
</organism>
<accession>A0A084TLJ2</accession>
<evidence type="ECO:0000313" key="1">
    <source>
        <dbReference type="EMBL" id="KFB01578.1"/>
    </source>
</evidence>
<dbReference type="EMBL" id="JPFK01000005">
    <property type="protein sequence ID" value="KFB01578.1"/>
    <property type="molecule type" value="Genomic_DNA"/>
</dbReference>
<proteinExistence type="predicted"/>